<reference evidence="1" key="2">
    <citation type="submission" date="2021-04" db="EMBL/GenBank/DDBJ databases">
        <authorList>
            <person name="Gilroy R."/>
        </authorList>
    </citation>
    <scope>NUCLEOTIDE SEQUENCE</scope>
    <source>
        <strain evidence="1">ChiHecec2B26-12326</strain>
    </source>
</reference>
<evidence type="ECO:0000313" key="2">
    <source>
        <dbReference type="Proteomes" id="UP000823847"/>
    </source>
</evidence>
<dbReference type="Pfam" id="PF19666">
    <property type="entry name" value="DUF6169"/>
    <property type="match status" value="1"/>
</dbReference>
<organism evidence="1 2">
    <name type="scientific">Candidatus Parabacteroides intestinigallinarum</name>
    <dbReference type="NCBI Taxonomy" id="2838722"/>
    <lineage>
        <taxon>Bacteria</taxon>
        <taxon>Pseudomonadati</taxon>
        <taxon>Bacteroidota</taxon>
        <taxon>Bacteroidia</taxon>
        <taxon>Bacteroidales</taxon>
        <taxon>Tannerellaceae</taxon>
        <taxon>Parabacteroides</taxon>
    </lineage>
</organism>
<dbReference type="Proteomes" id="UP000823847">
    <property type="component" value="Unassembled WGS sequence"/>
</dbReference>
<dbReference type="AlphaFoldDB" id="A0A9D1XSB7"/>
<sequence length="168" mass="19843">MVTLNIARINASSPYVLTPSRRPLFYDFITDYGIDYNIGFTSSDLLPDVEAYEFMITNPSHRKSPRDPKLRQTILTLIYEFFRWKEAVMFYICETGDNRQEHRSRLFESWFRSSGYRTSFALFTAEIPDENGIQNYVAVILRPDHPRFAFIAQLFSDTIELFRDKPEQ</sequence>
<evidence type="ECO:0000313" key="1">
    <source>
        <dbReference type="EMBL" id="HIX86565.1"/>
    </source>
</evidence>
<name>A0A9D1XSB7_9BACT</name>
<protein>
    <submittedName>
        <fullName evidence="1">Uncharacterized protein</fullName>
    </submittedName>
</protein>
<accession>A0A9D1XSB7</accession>
<reference evidence="1" key="1">
    <citation type="journal article" date="2021" name="PeerJ">
        <title>Extensive microbial diversity within the chicken gut microbiome revealed by metagenomics and culture.</title>
        <authorList>
            <person name="Gilroy R."/>
            <person name="Ravi A."/>
            <person name="Getino M."/>
            <person name="Pursley I."/>
            <person name="Horton D.L."/>
            <person name="Alikhan N.F."/>
            <person name="Baker D."/>
            <person name="Gharbi K."/>
            <person name="Hall N."/>
            <person name="Watson M."/>
            <person name="Adriaenssens E.M."/>
            <person name="Foster-Nyarko E."/>
            <person name="Jarju S."/>
            <person name="Secka A."/>
            <person name="Antonio M."/>
            <person name="Oren A."/>
            <person name="Chaudhuri R.R."/>
            <person name="La Ragione R."/>
            <person name="Hildebrand F."/>
            <person name="Pallen M.J."/>
        </authorList>
    </citation>
    <scope>NUCLEOTIDE SEQUENCE</scope>
    <source>
        <strain evidence="1">ChiHecec2B26-12326</strain>
    </source>
</reference>
<comment type="caution">
    <text evidence="1">The sequence shown here is derived from an EMBL/GenBank/DDBJ whole genome shotgun (WGS) entry which is preliminary data.</text>
</comment>
<dbReference type="EMBL" id="DXEN01000061">
    <property type="protein sequence ID" value="HIX86565.1"/>
    <property type="molecule type" value="Genomic_DNA"/>
</dbReference>
<gene>
    <name evidence="1" type="ORF">H9848_08165</name>
</gene>
<dbReference type="InterPro" id="IPR046167">
    <property type="entry name" value="DUF6169"/>
</dbReference>
<proteinExistence type="predicted"/>